<keyword evidence="2" id="KW-1185">Reference proteome</keyword>
<dbReference type="Proteomes" id="UP000814140">
    <property type="component" value="Unassembled WGS sequence"/>
</dbReference>
<feature type="non-terminal residue" evidence="1">
    <location>
        <position position="1"/>
    </location>
</feature>
<evidence type="ECO:0000313" key="1">
    <source>
        <dbReference type="EMBL" id="KAI0064203.1"/>
    </source>
</evidence>
<accession>A0ACB8T6P6</accession>
<sequence length="165" mass="18927">LYGMVYTHLESIWRDKFVLRPDIAMDEDESEGVAFDGRARQYTNVLVNKRRYGASTRTRGASARYGYIDVRVPVQIDYLFAICQKTPDGGSINSHVALVRRFIRDDDLPEVPWALWSTDLGVETWYADKLGPLEAVEMERLSGQFILARMDILDVSMWVTVAHDH</sequence>
<gene>
    <name evidence="1" type="ORF">BV25DRAFT_1768700</name>
</gene>
<reference evidence="1" key="1">
    <citation type="submission" date="2021-03" db="EMBL/GenBank/DDBJ databases">
        <authorList>
            <consortium name="DOE Joint Genome Institute"/>
            <person name="Ahrendt S."/>
            <person name="Looney B.P."/>
            <person name="Miyauchi S."/>
            <person name="Morin E."/>
            <person name="Drula E."/>
            <person name="Courty P.E."/>
            <person name="Chicoki N."/>
            <person name="Fauchery L."/>
            <person name="Kohler A."/>
            <person name="Kuo A."/>
            <person name="Labutti K."/>
            <person name="Pangilinan J."/>
            <person name="Lipzen A."/>
            <person name="Riley R."/>
            <person name="Andreopoulos W."/>
            <person name="He G."/>
            <person name="Johnson J."/>
            <person name="Barry K.W."/>
            <person name="Grigoriev I.V."/>
            <person name="Nagy L."/>
            <person name="Hibbett D."/>
            <person name="Henrissat B."/>
            <person name="Matheny P.B."/>
            <person name="Labbe J."/>
            <person name="Martin F."/>
        </authorList>
    </citation>
    <scope>NUCLEOTIDE SEQUENCE</scope>
    <source>
        <strain evidence="1">HHB10654</strain>
    </source>
</reference>
<comment type="caution">
    <text evidence="1">The sequence shown here is derived from an EMBL/GenBank/DDBJ whole genome shotgun (WGS) entry which is preliminary data.</text>
</comment>
<organism evidence="1 2">
    <name type="scientific">Artomyces pyxidatus</name>
    <dbReference type="NCBI Taxonomy" id="48021"/>
    <lineage>
        <taxon>Eukaryota</taxon>
        <taxon>Fungi</taxon>
        <taxon>Dikarya</taxon>
        <taxon>Basidiomycota</taxon>
        <taxon>Agaricomycotina</taxon>
        <taxon>Agaricomycetes</taxon>
        <taxon>Russulales</taxon>
        <taxon>Auriscalpiaceae</taxon>
        <taxon>Artomyces</taxon>
    </lineage>
</organism>
<feature type="non-terminal residue" evidence="1">
    <location>
        <position position="165"/>
    </location>
</feature>
<name>A0ACB8T6P6_9AGAM</name>
<evidence type="ECO:0000313" key="2">
    <source>
        <dbReference type="Proteomes" id="UP000814140"/>
    </source>
</evidence>
<dbReference type="EMBL" id="MU277199">
    <property type="protein sequence ID" value="KAI0064203.1"/>
    <property type="molecule type" value="Genomic_DNA"/>
</dbReference>
<protein>
    <submittedName>
        <fullName evidence="1">Uncharacterized protein</fullName>
    </submittedName>
</protein>
<proteinExistence type="predicted"/>
<reference evidence="1" key="2">
    <citation type="journal article" date="2022" name="New Phytol.">
        <title>Evolutionary transition to the ectomycorrhizal habit in the genomes of a hyperdiverse lineage of mushroom-forming fungi.</title>
        <authorList>
            <person name="Looney B."/>
            <person name="Miyauchi S."/>
            <person name="Morin E."/>
            <person name="Drula E."/>
            <person name="Courty P.E."/>
            <person name="Kohler A."/>
            <person name="Kuo A."/>
            <person name="LaButti K."/>
            <person name="Pangilinan J."/>
            <person name="Lipzen A."/>
            <person name="Riley R."/>
            <person name="Andreopoulos W."/>
            <person name="He G."/>
            <person name="Johnson J."/>
            <person name="Nolan M."/>
            <person name="Tritt A."/>
            <person name="Barry K.W."/>
            <person name="Grigoriev I.V."/>
            <person name="Nagy L.G."/>
            <person name="Hibbett D."/>
            <person name="Henrissat B."/>
            <person name="Matheny P.B."/>
            <person name="Labbe J."/>
            <person name="Martin F.M."/>
        </authorList>
    </citation>
    <scope>NUCLEOTIDE SEQUENCE</scope>
    <source>
        <strain evidence="1">HHB10654</strain>
    </source>
</reference>